<dbReference type="AlphaFoldDB" id="A0A258HLD4"/>
<evidence type="ECO:0000313" key="9">
    <source>
        <dbReference type="EMBL" id="OYX57427.1"/>
    </source>
</evidence>
<feature type="domain" description="MotA/TolQ/ExbB proton channel" evidence="8">
    <location>
        <begin position="40"/>
        <end position="123"/>
    </location>
</feature>
<proteinExistence type="inferred from homology"/>
<evidence type="ECO:0000256" key="5">
    <source>
        <dbReference type="ARBA" id="ARBA00023136"/>
    </source>
</evidence>
<evidence type="ECO:0000256" key="4">
    <source>
        <dbReference type="ARBA" id="ARBA00022989"/>
    </source>
</evidence>
<evidence type="ECO:0000259" key="8">
    <source>
        <dbReference type="Pfam" id="PF01618"/>
    </source>
</evidence>
<feature type="transmembrane region" description="Helical" evidence="7">
    <location>
        <begin position="12"/>
        <end position="33"/>
    </location>
</feature>
<dbReference type="Pfam" id="PF01618">
    <property type="entry name" value="MotA_ExbB"/>
    <property type="match status" value="1"/>
</dbReference>
<feature type="transmembrane region" description="Helical" evidence="7">
    <location>
        <begin position="54"/>
        <end position="75"/>
    </location>
</feature>
<feature type="transmembrane region" description="Helical" evidence="7">
    <location>
        <begin position="95"/>
        <end position="114"/>
    </location>
</feature>
<sequence length="125" mass="12714">MTPVTIFFDAAVPVQAIVVALIVAAIAAVVVTVKKVASGPHLSGGSTYLSALRLGAPLLGLLGAAFNGLMMFVALAKFGPQPINVLAPGLAEATFLVVMGLIVGVVAVICHWAVEARVDRAVLRA</sequence>
<reference evidence="9 10" key="1">
    <citation type="submission" date="2017-03" db="EMBL/GenBank/DDBJ databases">
        <title>Lifting the veil on microbial sulfur biogeochemistry in mining wastewaters.</title>
        <authorList>
            <person name="Kantor R.S."/>
            <person name="Colenbrander Nelson T."/>
            <person name="Marshall S."/>
            <person name="Bennett D."/>
            <person name="Apte S."/>
            <person name="Camacho D."/>
            <person name="Thomas B.C."/>
            <person name="Warren L.A."/>
            <person name="Banfield J.F."/>
        </authorList>
    </citation>
    <scope>NUCLEOTIDE SEQUENCE [LARGE SCALE GENOMIC DNA]</scope>
    <source>
        <strain evidence="9">32-68-21</strain>
    </source>
</reference>
<keyword evidence="6" id="KW-0653">Protein transport</keyword>
<keyword evidence="3 7" id="KW-0812">Transmembrane</keyword>
<accession>A0A258HLD4</accession>
<dbReference type="InterPro" id="IPR002898">
    <property type="entry name" value="MotA_ExbB_proton_chnl"/>
</dbReference>
<comment type="subcellular location">
    <subcellularLocation>
        <location evidence="1">Cell membrane</location>
        <topology evidence="1">Multi-pass membrane protein</topology>
    </subcellularLocation>
    <subcellularLocation>
        <location evidence="6">Membrane</location>
        <topology evidence="6">Multi-pass membrane protein</topology>
    </subcellularLocation>
</comment>
<name>A0A258HLD4_9CAUL</name>
<evidence type="ECO:0000256" key="1">
    <source>
        <dbReference type="ARBA" id="ARBA00004651"/>
    </source>
</evidence>
<evidence type="ECO:0000256" key="3">
    <source>
        <dbReference type="ARBA" id="ARBA00022692"/>
    </source>
</evidence>
<evidence type="ECO:0000256" key="6">
    <source>
        <dbReference type="RuleBase" id="RU004057"/>
    </source>
</evidence>
<gene>
    <name evidence="9" type="ORF">B7Y86_06920</name>
</gene>
<dbReference type="Proteomes" id="UP000216147">
    <property type="component" value="Unassembled WGS sequence"/>
</dbReference>
<protein>
    <recommendedName>
        <fullName evidence="8">MotA/TolQ/ExbB proton channel domain-containing protein</fullName>
    </recommendedName>
</protein>
<evidence type="ECO:0000256" key="2">
    <source>
        <dbReference type="ARBA" id="ARBA00022475"/>
    </source>
</evidence>
<evidence type="ECO:0000256" key="7">
    <source>
        <dbReference type="SAM" id="Phobius"/>
    </source>
</evidence>
<organism evidence="9 10">
    <name type="scientific">Brevundimonas subvibrioides</name>
    <dbReference type="NCBI Taxonomy" id="74313"/>
    <lineage>
        <taxon>Bacteria</taxon>
        <taxon>Pseudomonadati</taxon>
        <taxon>Pseudomonadota</taxon>
        <taxon>Alphaproteobacteria</taxon>
        <taxon>Caulobacterales</taxon>
        <taxon>Caulobacteraceae</taxon>
        <taxon>Brevundimonas</taxon>
    </lineage>
</organism>
<comment type="caution">
    <text evidence="9">The sequence shown here is derived from an EMBL/GenBank/DDBJ whole genome shotgun (WGS) entry which is preliminary data.</text>
</comment>
<keyword evidence="2" id="KW-1003">Cell membrane</keyword>
<dbReference type="GO" id="GO:0015031">
    <property type="term" value="P:protein transport"/>
    <property type="evidence" value="ECO:0007669"/>
    <property type="project" value="UniProtKB-KW"/>
</dbReference>
<dbReference type="GO" id="GO:0005886">
    <property type="term" value="C:plasma membrane"/>
    <property type="evidence" value="ECO:0007669"/>
    <property type="project" value="UniProtKB-SubCell"/>
</dbReference>
<dbReference type="EMBL" id="NCEQ01000006">
    <property type="protein sequence ID" value="OYX57427.1"/>
    <property type="molecule type" value="Genomic_DNA"/>
</dbReference>
<comment type="similarity">
    <text evidence="6">Belongs to the exbB/tolQ family.</text>
</comment>
<keyword evidence="6" id="KW-0813">Transport</keyword>
<evidence type="ECO:0000313" key="10">
    <source>
        <dbReference type="Proteomes" id="UP000216147"/>
    </source>
</evidence>
<keyword evidence="5 7" id="KW-0472">Membrane</keyword>
<keyword evidence="4 7" id="KW-1133">Transmembrane helix</keyword>